<organism evidence="2 3">
    <name type="scientific">Streptomyces rugosispiralis</name>
    <dbReference type="NCBI Taxonomy" id="2967341"/>
    <lineage>
        <taxon>Bacteria</taxon>
        <taxon>Bacillati</taxon>
        <taxon>Actinomycetota</taxon>
        <taxon>Actinomycetes</taxon>
        <taxon>Kitasatosporales</taxon>
        <taxon>Streptomycetaceae</taxon>
        <taxon>Streptomyces</taxon>
    </lineage>
</organism>
<dbReference type="RefSeq" id="WP_256652474.1">
    <property type="nucleotide sequence ID" value="NZ_JANIAA010000018.1"/>
</dbReference>
<comment type="caution">
    <text evidence="2">The sequence shown here is derived from an EMBL/GenBank/DDBJ whole genome shotgun (WGS) entry which is preliminary data.</text>
</comment>
<keyword evidence="3" id="KW-1185">Reference proteome</keyword>
<feature type="region of interest" description="Disordered" evidence="1">
    <location>
        <begin position="73"/>
        <end position="98"/>
    </location>
</feature>
<evidence type="ECO:0000313" key="3">
    <source>
        <dbReference type="Proteomes" id="UP001204746"/>
    </source>
</evidence>
<evidence type="ECO:0000313" key="2">
    <source>
        <dbReference type="EMBL" id="MCQ8191516.1"/>
    </source>
</evidence>
<dbReference type="EMBL" id="JANIAA010000018">
    <property type="protein sequence ID" value="MCQ8191516.1"/>
    <property type="molecule type" value="Genomic_DNA"/>
</dbReference>
<evidence type="ECO:0000256" key="1">
    <source>
        <dbReference type="SAM" id="MobiDB-lite"/>
    </source>
</evidence>
<reference evidence="2 3" key="1">
    <citation type="submission" date="2022-07" db="EMBL/GenBank/DDBJ databases">
        <authorList>
            <person name="Phongsopitanun W."/>
            <person name="Tanasupawat S."/>
        </authorList>
    </citation>
    <scope>NUCLEOTIDE SEQUENCE [LARGE SCALE GENOMIC DNA]</scope>
    <source>
        <strain evidence="2 3">RCU-064</strain>
    </source>
</reference>
<protein>
    <submittedName>
        <fullName evidence="2">Uncharacterized protein</fullName>
    </submittedName>
</protein>
<sequence length="98" mass="10932">MAVSMHVVWSKCEPGRVIYETHSIETVTDGSGVHATVDSHTYEISLRSQAQAESIADEEGFELYRKGEAWESLPEEEGFSEGFSEESLSEESLSEKDE</sequence>
<name>A0ABT1V2A6_9ACTN</name>
<feature type="compositionally biased region" description="Acidic residues" evidence="1">
    <location>
        <begin position="73"/>
        <end position="89"/>
    </location>
</feature>
<gene>
    <name evidence="2" type="ORF">NP777_25240</name>
</gene>
<dbReference type="Proteomes" id="UP001204746">
    <property type="component" value="Unassembled WGS sequence"/>
</dbReference>
<proteinExistence type="predicted"/>
<accession>A0ABT1V2A6</accession>